<dbReference type="RefSeq" id="WP_182204196.1">
    <property type="nucleotide sequence ID" value="NZ_JACGLT010000004.1"/>
</dbReference>
<sequence>MKVLKYTLSLALLVVAIYSCSQDDDIVNINEIAAPTNVSAAVRVTNDNTGLTTLTPLGDGAVGFVIEFGDGSEPSEIIQPGKSVNHIYEEGSYEMTVKANGLNGLSTTVTQTVEVSFQAPENLEVTIANDPTISKQVNVNVSADYALYFQVDFGEEGSEPIEGNIDDTVSFVYQETGTYTITVTAFSAAIENISYTEEFEVTAILQPLKAAPKPPSRSEDDVISVYSDAYTNIQNTDFYPDWGQSTTFNQITIDNSEIIQYGNLNYQGIMLGAPADASAMEFVHIDIWTADDNNAKISPISSGPNEAAFELELTPQQWTSFNIPLAYFTDQNPSLNLADIFQFKFDGDPAGGTIFIDNLYFFRAPSIPFTLAGSWKLADEPGSLGVGPALGDKGWFSCDGDCMVERACFYDDTYVFNADGSFTNNLGDDTWIEGWQGGSDGCGSPVAPHDGSAAATYEYDAAAGTITLNGSGAYLGVPKANNQGELPNVEIANSITYTVEIVDENTISAYVESGSGVFWQFTLVRASAPPSPLQGTWKLADEAGALGVGPWVGDIGWFNCDDACVIERACFYDDTYVFGADGSFKNNLGSETWVEGWQGGDEGCGAPVAPHDGSAPATFTYDHAAGTVTINGVGAYIGLAKVTNEGELPNVPVAESITYNVTLVDANNMDVFIESGDGAFWQYKLVRL</sequence>
<dbReference type="EMBL" id="JACGLT010000004">
    <property type="protein sequence ID" value="MBA6152501.1"/>
    <property type="molecule type" value="Genomic_DNA"/>
</dbReference>
<dbReference type="InterPro" id="IPR035986">
    <property type="entry name" value="PKD_dom_sf"/>
</dbReference>
<proteinExistence type="predicted"/>
<feature type="signal peptide" evidence="1">
    <location>
        <begin position="1"/>
        <end position="21"/>
    </location>
</feature>
<evidence type="ECO:0000256" key="1">
    <source>
        <dbReference type="SAM" id="SignalP"/>
    </source>
</evidence>
<feature type="domain" description="PKD/Chitinase" evidence="2">
    <location>
        <begin position="41"/>
        <end position="120"/>
    </location>
</feature>
<evidence type="ECO:0000259" key="2">
    <source>
        <dbReference type="SMART" id="SM00089"/>
    </source>
</evidence>
<keyword evidence="4" id="KW-1185">Reference proteome</keyword>
<dbReference type="Proteomes" id="UP000541857">
    <property type="component" value="Unassembled WGS sequence"/>
</dbReference>
<dbReference type="InterPro" id="IPR013783">
    <property type="entry name" value="Ig-like_fold"/>
</dbReference>
<gene>
    <name evidence="3" type="ORF">H3Z82_07165</name>
</gene>
<dbReference type="CDD" id="cd00146">
    <property type="entry name" value="PKD"/>
    <property type="match status" value="2"/>
</dbReference>
<dbReference type="SUPFAM" id="SSF49785">
    <property type="entry name" value="Galactose-binding domain-like"/>
    <property type="match status" value="1"/>
</dbReference>
<dbReference type="Gene3D" id="2.60.120.430">
    <property type="entry name" value="Galactose-binding lectin"/>
    <property type="match status" value="1"/>
</dbReference>
<comment type="caution">
    <text evidence="3">The sequence shown here is derived from an EMBL/GenBank/DDBJ whole genome shotgun (WGS) entry which is preliminary data.</text>
</comment>
<keyword evidence="1" id="KW-0732">Signal</keyword>
<protein>
    <recommendedName>
        <fullName evidence="2">PKD/Chitinase domain-containing protein</fullName>
    </recommendedName>
</protein>
<feature type="chain" id="PRO_5031027185" description="PKD/Chitinase domain-containing protein" evidence="1">
    <location>
        <begin position="22"/>
        <end position="688"/>
    </location>
</feature>
<accession>A0A7W2R355</accession>
<feature type="domain" description="PKD/Chitinase" evidence="2">
    <location>
        <begin position="122"/>
        <end position="204"/>
    </location>
</feature>
<reference evidence="3 4" key="1">
    <citation type="submission" date="2020-07" db="EMBL/GenBank/DDBJ databases">
        <title>Bacterium isolated from marine sediment.</title>
        <authorList>
            <person name="Shang D."/>
        </authorList>
    </citation>
    <scope>NUCLEOTIDE SEQUENCE [LARGE SCALE GENOMIC DNA]</scope>
    <source>
        <strain evidence="3 4">F6074</strain>
    </source>
</reference>
<evidence type="ECO:0000313" key="3">
    <source>
        <dbReference type="EMBL" id="MBA6152501.1"/>
    </source>
</evidence>
<dbReference type="InterPro" id="IPR022409">
    <property type="entry name" value="PKD/Chitinase_dom"/>
</dbReference>
<dbReference type="SMART" id="SM00089">
    <property type="entry name" value="PKD"/>
    <property type="match status" value="2"/>
</dbReference>
<dbReference type="SUPFAM" id="SSF49299">
    <property type="entry name" value="PKD domain"/>
    <property type="match status" value="1"/>
</dbReference>
<dbReference type="Gene3D" id="2.60.40.10">
    <property type="entry name" value="Immunoglobulins"/>
    <property type="match status" value="1"/>
</dbReference>
<dbReference type="PROSITE" id="PS51257">
    <property type="entry name" value="PROKAR_LIPOPROTEIN"/>
    <property type="match status" value="1"/>
</dbReference>
<dbReference type="InterPro" id="IPR008979">
    <property type="entry name" value="Galactose-bd-like_sf"/>
</dbReference>
<organism evidence="3 4">
    <name type="scientific">Gelidibacter maritimus</name>
    <dbReference type="NCBI Taxonomy" id="2761487"/>
    <lineage>
        <taxon>Bacteria</taxon>
        <taxon>Pseudomonadati</taxon>
        <taxon>Bacteroidota</taxon>
        <taxon>Flavobacteriia</taxon>
        <taxon>Flavobacteriales</taxon>
        <taxon>Flavobacteriaceae</taxon>
        <taxon>Gelidibacter</taxon>
    </lineage>
</organism>
<name>A0A7W2R355_9FLAO</name>
<dbReference type="AlphaFoldDB" id="A0A7W2R355"/>
<evidence type="ECO:0000313" key="4">
    <source>
        <dbReference type="Proteomes" id="UP000541857"/>
    </source>
</evidence>